<dbReference type="Proteomes" id="UP000245202">
    <property type="component" value="Unassembled WGS sequence"/>
</dbReference>
<protein>
    <submittedName>
        <fullName evidence="1">Uncharacterized protein</fullName>
    </submittedName>
</protein>
<gene>
    <name evidence="1" type="ORF">PAT3040_03948</name>
</gene>
<keyword evidence="2" id="KW-1185">Reference proteome</keyword>
<sequence>MDWVSHEKDSAFVLSRHRSSKAFVRLPLLMCPDDCDVWCTLLIADVERDGTTVYWHRIGIDQTTAEEITADYELIGNRVEWLNKVAAMSFSQKKYDAEMQKLWCQ</sequence>
<accession>A0A2R5F0Y1</accession>
<proteinExistence type="predicted"/>
<evidence type="ECO:0000313" key="2">
    <source>
        <dbReference type="Proteomes" id="UP000245202"/>
    </source>
</evidence>
<evidence type="ECO:0000313" key="1">
    <source>
        <dbReference type="EMBL" id="GBG09304.1"/>
    </source>
</evidence>
<dbReference type="EMBL" id="BDQX01000210">
    <property type="protein sequence ID" value="GBG09304.1"/>
    <property type="molecule type" value="Genomic_DNA"/>
</dbReference>
<reference evidence="1 2" key="1">
    <citation type="submission" date="2017-08" db="EMBL/GenBank/DDBJ databases">
        <title>Substantial Increase in Enzyme Production by Combined Drug-Resistance Mutations in Paenibacillus agaridevorans.</title>
        <authorList>
            <person name="Tanaka Y."/>
            <person name="Funane K."/>
            <person name="Hosaka T."/>
            <person name="Shiwa Y."/>
            <person name="Fujita N."/>
            <person name="Miyazaki T."/>
            <person name="Yoshikawa H."/>
            <person name="Murakami K."/>
            <person name="Kasahara K."/>
            <person name="Inaoka T."/>
            <person name="Hiraga Y."/>
            <person name="Ochi K."/>
        </authorList>
    </citation>
    <scope>NUCLEOTIDE SEQUENCE [LARGE SCALE GENOMIC DNA]</scope>
    <source>
        <strain evidence="1 2">T-3040</strain>
    </source>
</reference>
<organism evidence="1 2">
    <name type="scientific">Paenibacillus agaridevorans</name>
    <dbReference type="NCBI Taxonomy" id="171404"/>
    <lineage>
        <taxon>Bacteria</taxon>
        <taxon>Bacillati</taxon>
        <taxon>Bacillota</taxon>
        <taxon>Bacilli</taxon>
        <taxon>Bacillales</taxon>
        <taxon>Paenibacillaceae</taxon>
        <taxon>Paenibacillus</taxon>
    </lineage>
</organism>
<comment type="caution">
    <text evidence="1">The sequence shown here is derived from an EMBL/GenBank/DDBJ whole genome shotgun (WGS) entry which is preliminary data.</text>
</comment>
<dbReference type="AlphaFoldDB" id="A0A2R5F0Y1"/>
<name>A0A2R5F0Y1_9BACL</name>